<dbReference type="InterPro" id="IPR036388">
    <property type="entry name" value="WH-like_DNA-bd_sf"/>
</dbReference>
<dbReference type="SUPFAM" id="SSF46894">
    <property type="entry name" value="C-terminal effector domain of the bipartite response regulators"/>
    <property type="match status" value="1"/>
</dbReference>
<proteinExistence type="predicted"/>
<gene>
    <name evidence="2" type="ORF">ATL40_1684</name>
</gene>
<accession>A0A2A9D134</accession>
<evidence type="ECO:0000313" key="3">
    <source>
        <dbReference type="Proteomes" id="UP000224915"/>
    </source>
</evidence>
<reference evidence="2 3" key="1">
    <citation type="submission" date="2017-10" db="EMBL/GenBank/DDBJ databases">
        <title>Sequencing the genomes of 1000 actinobacteria strains.</title>
        <authorList>
            <person name="Klenk H.-P."/>
        </authorList>
    </citation>
    <scope>NUCLEOTIDE SEQUENCE [LARGE SCALE GENOMIC DNA]</scope>
    <source>
        <strain evidence="2 3">DSM 21801</strain>
    </source>
</reference>
<sequence>MSGDAPRQGTVRFLVEETLTHGRAKLLTGPDGSGKSHTMRLTRAQLLEAGARAPLIVGSAAGASVPLGAFAGVRDLSPAALESPAVVVDTFSRRRSETVLLVDNVDLLDGASLYVVTQLISSTQIPAVLTVRDLDSAPQDIHDLYDSGYLTELELSALSEAEARLLISSLIGGIPTPRAEVEILAAAGTNPLHLREIIRGTLDNGGLIETPHGWEINGPPAPSQRLTGLVAERFSHLPTTTIEAATLIALTGECPSAAISTDDRNALAHADLIESTDCGWLRLSRPLDAHYLISHASSALRHEVVHRAIRVLSGPAAETRPHAQRQATLLALDHGCDFAPHSMMALAEYALGSFDAPLALRAATAVLEHEPDHLPALITGGLAASLLDRTSTADSHFDRAKRIAHTDAEKTSVALAYAQHVGIRHSDAKTALQTVQDALASVHDEASIAHLQGASVRWAAVAGQAHDTITTQRESRGHEGAMSLITAGVSGVVSGPLQQTTTLLPRLRQVPDEFLALVPGGDTLIELTEIMALSYSGDVLATRRRLRQAITSAQDSNPESLGAWEYALGFLEFFSADAERAYNIGQSAASHLAWRDGTGLLPAARALTAAAALATGRSIEARKGLDSIPDAAASDPKVVMLRSWVEAWQANAERRADQSADLLLDTANWLMSTQHTYFGGMIAHCVARMGRRPFESAALLRSASTIAGGGLLQLFTSHADAVANSDFERLAQVAADASELGLVTTAADTRLWLSAVDERRKVSAMAARRHLLAADEMRVAMPTMALWNAQPDRSTLLTEREHRVARLAADRYSSKEIAEINDVSVNTVTNQLNAAFRKLGVSSRAELRDLFRA</sequence>
<dbReference type="GO" id="GO:0006355">
    <property type="term" value="P:regulation of DNA-templated transcription"/>
    <property type="evidence" value="ECO:0007669"/>
    <property type="project" value="InterPro"/>
</dbReference>
<dbReference type="InterPro" id="IPR016032">
    <property type="entry name" value="Sig_transdc_resp-reg_C-effctor"/>
</dbReference>
<dbReference type="CDD" id="cd06170">
    <property type="entry name" value="LuxR_C_like"/>
    <property type="match status" value="1"/>
</dbReference>
<keyword evidence="3" id="KW-1185">Reference proteome</keyword>
<organism evidence="2 3">
    <name type="scientific">Serinibacter salmoneus</name>
    <dbReference type="NCBI Taxonomy" id="556530"/>
    <lineage>
        <taxon>Bacteria</taxon>
        <taxon>Bacillati</taxon>
        <taxon>Actinomycetota</taxon>
        <taxon>Actinomycetes</taxon>
        <taxon>Micrococcales</taxon>
        <taxon>Beutenbergiaceae</taxon>
        <taxon>Serinibacter</taxon>
    </lineage>
</organism>
<dbReference type="Proteomes" id="UP000224915">
    <property type="component" value="Unassembled WGS sequence"/>
</dbReference>
<evidence type="ECO:0000313" key="2">
    <source>
        <dbReference type="EMBL" id="PFG20101.1"/>
    </source>
</evidence>
<protein>
    <submittedName>
        <fullName evidence="2">Regulatory LuxR family protein</fullName>
    </submittedName>
</protein>
<dbReference type="GO" id="GO:0003677">
    <property type="term" value="F:DNA binding"/>
    <property type="evidence" value="ECO:0007669"/>
    <property type="project" value="InterPro"/>
</dbReference>
<dbReference type="SMART" id="SM00421">
    <property type="entry name" value="HTH_LUXR"/>
    <property type="match status" value="1"/>
</dbReference>
<feature type="domain" description="HTH luxR-type" evidence="1">
    <location>
        <begin position="790"/>
        <end position="853"/>
    </location>
</feature>
<dbReference type="PROSITE" id="PS50043">
    <property type="entry name" value="HTH_LUXR_2"/>
    <property type="match status" value="1"/>
</dbReference>
<dbReference type="Gene3D" id="1.10.10.10">
    <property type="entry name" value="Winged helix-like DNA-binding domain superfamily/Winged helix DNA-binding domain"/>
    <property type="match status" value="1"/>
</dbReference>
<comment type="caution">
    <text evidence="2">The sequence shown here is derived from an EMBL/GenBank/DDBJ whole genome shotgun (WGS) entry which is preliminary data.</text>
</comment>
<dbReference type="SUPFAM" id="SSF52540">
    <property type="entry name" value="P-loop containing nucleoside triphosphate hydrolases"/>
    <property type="match status" value="1"/>
</dbReference>
<dbReference type="EMBL" id="PDJD01000001">
    <property type="protein sequence ID" value="PFG20101.1"/>
    <property type="molecule type" value="Genomic_DNA"/>
</dbReference>
<dbReference type="AlphaFoldDB" id="A0A2A9D134"/>
<evidence type="ECO:0000259" key="1">
    <source>
        <dbReference type="PROSITE" id="PS50043"/>
    </source>
</evidence>
<dbReference type="InterPro" id="IPR000792">
    <property type="entry name" value="Tscrpt_reg_LuxR_C"/>
</dbReference>
<name>A0A2A9D134_9MICO</name>
<dbReference type="InterPro" id="IPR027417">
    <property type="entry name" value="P-loop_NTPase"/>
</dbReference>
<dbReference type="Pfam" id="PF00196">
    <property type="entry name" value="GerE"/>
    <property type="match status" value="1"/>
</dbReference>